<proteinExistence type="predicted"/>
<dbReference type="EMBL" id="PPEA01000662">
    <property type="protein sequence ID" value="PQM45174.1"/>
    <property type="molecule type" value="Genomic_DNA"/>
</dbReference>
<protein>
    <submittedName>
        <fullName evidence="1">Uncharacterized protein</fullName>
    </submittedName>
</protein>
<reference evidence="1 2" key="1">
    <citation type="journal article" date="2017" name="Int. J. Syst. Evol. Microbiol.">
        <title>Mycobacterium talmoniae sp. nov., a slowly growing mycobacterium isolated from human respiratory samples.</title>
        <authorList>
            <person name="Davidson R.M."/>
            <person name="DeGroote M.A."/>
            <person name="Marola J.L."/>
            <person name="Buss S."/>
            <person name="Jones V."/>
            <person name="McNeil M.R."/>
            <person name="Freifeld A.G."/>
            <person name="Elaine Epperson L."/>
            <person name="Hasan N.A."/>
            <person name="Jackson M."/>
            <person name="Iwen P.C."/>
            <person name="Salfinger M."/>
            <person name="Strong M."/>
        </authorList>
    </citation>
    <scope>NUCLEOTIDE SEQUENCE [LARGE SCALE GENOMIC DNA]</scope>
    <source>
        <strain evidence="1 2">ATCC BAA-2683</strain>
    </source>
</reference>
<organism evidence="1 2">
    <name type="scientific">Mycobacterium talmoniae</name>
    <dbReference type="NCBI Taxonomy" id="1858794"/>
    <lineage>
        <taxon>Bacteria</taxon>
        <taxon>Bacillati</taxon>
        <taxon>Actinomycetota</taxon>
        <taxon>Actinomycetes</taxon>
        <taxon>Mycobacteriales</taxon>
        <taxon>Mycobacteriaceae</taxon>
        <taxon>Mycobacterium</taxon>
    </lineage>
</organism>
<sequence>MPSQLPSFALKGFDALVTKVGIMGRHLLYRRQYGPTPAMNYGKFFERS</sequence>
<evidence type="ECO:0000313" key="2">
    <source>
        <dbReference type="Proteomes" id="UP000238296"/>
    </source>
</evidence>
<dbReference type="AlphaFoldDB" id="A0A2S8BET7"/>
<dbReference type="Proteomes" id="UP000238296">
    <property type="component" value="Unassembled WGS sequence"/>
</dbReference>
<gene>
    <name evidence="1" type="ORF">C1Y40_04661</name>
</gene>
<evidence type="ECO:0000313" key="1">
    <source>
        <dbReference type="EMBL" id="PQM45174.1"/>
    </source>
</evidence>
<accession>A0A2S8BET7</accession>
<name>A0A2S8BET7_9MYCO</name>
<comment type="caution">
    <text evidence="1">The sequence shown here is derived from an EMBL/GenBank/DDBJ whole genome shotgun (WGS) entry which is preliminary data.</text>
</comment>